<accession>A0A348AFM4</accession>
<gene>
    <name evidence="10" type="primary">paeR7IM</name>
    <name evidence="10" type="ORF">MAMMFC1_00512</name>
</gene>
<evidence type="ECO:0000256" key="4">
    <source>
        <dbReference type="ARBA" id="ARBA00022691"/>
    </source>
</evidence>
<dbReference type="PRINTS" id="PR00507">
    <property type="entry name" value="N12N6MTFRASE"/>
</dbReference>
<comment type="catalytic activity">
    <reaction evidence="7">
        <text>a 2'-deoxyadenosine in DNA + S-adenosyl-L-methionine = an N(6)-methyl-2'-deoxyadenosine in DNA + S-adenosyl-L-homocysteine + H(+)</text>
        <dbReference type="Rhea" id="RHEA:15197"/>
        <dbReference type="Rhea" id="RHEA-COMP:12418"/>
        <dbReference type="Rhea" id="RHEA-COMP:12419"/>
        <dbReference type="ChEBI" id="CHEBI:15378"/>
        <dbReference type="ChEBI" id="CHEBI:57856"/>
        <dbReference type="ChEBI" id="CHEBI:59789"/>
        <dbReference type="ChEBI" id="CHEBI:90615"/>
        <dbReference type="ChEBI" id="CHEBI:90616"/>
        <dbReference type="EC" id="2.1.1.72"/>
    </reaction>
</comment>
<dbReference type="InterPro" id="IPR029063">
    <property type="entry name" value="SAM-dependent_MTases_sf"/>
</dbReference>
<evidence type="ECO:0000313" key="11">
    <source>
        <dbReference type="Proteomes" id="UP000276437"/>
    </source>
</evidence>
<evidence type="ECO:0000313" key="10">
    <source>
        <dbReference type="EMBL" id="BBB89872.1"/>
    </source>
</evidence>
<dbReference type="InterPro" id="IPR002052">
    <property type="entry name" value="DNA_methylase_N6_adenine_CS"/>
</dbReference>
<dbReference type="EMBL" id="AP018449">
    <property type="protein sequence ID" value="BBB89872.1"/>
    <property type="molecule type" value="Genomic_DNA"/>
</dbReference>
<dbReference type="RefSeq" id="WP_126306202.1">
    <property type="nucleotide sequence ID" value="NZ_AP018449.1"/>
</dbReference>
<evidence type="ECO:0000256" key="2">
    <source>
        <dbReference type="ARBA" id="ARBA00022603"/>
    </source>
</evidence>
<keyword evidence="5" id="KW-0680">Restriction system</keyword>
<dbReference type="AlphaFoldDB" id="A0A348AFM4"/>
<dbReference type="GO" id="GO:0009307">
    <property type="term" value="P:DNA restriction-modification system"/>
    <property type="evidence" value="ECO:0007669"/>
    <property type="project" value="UniProtKB-KW"/>
</dbReference>
<sequence length="715" mass="81538">MGATGFNTKGTAIITGLYRELVKFYINLPQQGRRDARLVHDVACRMIIKMLIIRLCREKGCYKDSDWLDFMVRHSLFQISRMFAGGIPVPDEDPSADFFQLEPFIRQLGKKLDRLDYCFADDFFRHPALLGEIYEQIMERATQKAAGRYYTPNFVISYILENTLSAADVVANPFVRVLDPACGTGNFLLSAYDLLKKKFAAALPALQAAYADQEYEVEYGNGQKLIKMKGLSYWNETNLHYHILRHCLYGADIDGFAAEIAAVNFLLKGSSPPANLNIIACDSLLRWENGREDSGNNRENNVEKKRRFWSQRYDYVVGNPPYVSFGLNRTGVLNAGYTAYIRANYQHSAEYKISYYALFIQRALEVLTSGGRLGFITPDSYLLGRYFSKIRRYILDNCLIEEILLLSQPVFAGATIGIPTISILTKIHKPEQKETHEVKVAKMQENGQITAFRYSQTYFHTQSYYRFRMFFNKMDKTIVEKMDQAGNKLGDLARIKTGMRSLTSQQEIKSQQPHGPTWKRGLTSSAQVIPFLIEYRGDWLDVNPDKLNKGGWDKAIIENPKILLRQTGDSLIAAIDRNGYYHLNNLHSISLSGGLTSLEYIVCLLNSRLMNYYYQTISLEKGRSLAQTDIETLEKLPIVLNPLIKKELESMTLSLEGSAGRYFQSSPSFELLSSSMNYLIYDLYGLSRAEVQYVEESAQSARLRKRGRPPSAVRH</sequence>
<evidence type="ECO:0000256" key="1">
    <source>
        <dbReference type="ARBA" id="ARBA00011900"/>
    </source>
</evidence>
<keyword evidence="3 10" id="KW-0808">Transferase</keyword>
<evidence type="ECO:0000256" key="3">
    <source>
        <dbReference type="ARBA" id="ARBA00022679"/>
    </source>
</evidence>
<evidence type="ECO:0000259" key="8">
    <source>
        <dbReference type="Pfam" id="PF07669"/>
    </source>
</evidence>
<dbReference type="Pfam" id="PF12950">
    <property type="entry name" value="TaqI_C"/>
    <property type="match status" value="1"/>
</dbReference>
<dbReference type="PANTHER" id="PTHR33841:SF6">
    <property type="entry name" value="TYPE II METHYLTRANSFERASE M.HINDII"/>
    <property type="match status" value="1"/>
</dbReference>
<evidence type="ECO:0000256" key="6">
    <source>
        <dbReference type="ARBA" id="ARBA00023125"/>
    </source>
</evidence>
<dbReference type="GO" id="GO:0032259">
    <property type="term" value="P:methylation"/>
    <property type="evidence" value="ECO:0007669"/>
    <property type="project" value="UniProtKB-KW"/>
</dbReference>
<dbReference type="SUPFAM" id="SSF53335">
    <property type="entry name" value="S-adenosyl-L-methionine-dependent methyltransferases"/>
    <property type="match status" value="1"/>
</dbReference>
<feature type="domain" description="TaqI-like C-terminal specificity" evidence="9">
    <location>
        <begin position="528"/>
        <end position="638"/>
    </location>
</feature>
<dbReference type="GO" id="GO:0003677">
    <property type="term" value="F:DNA binding"/>
    <property type="evidence" value="ECO:0007669"/>
    <property type="project" value="UniProtKB-KW"/>
</dbReference>
<dbReference type="EC" id="2.1.1.72" evidence="1"/>
<feature type="domain" description="Type II methyltransferase M.TaqI-like" evidence="8">
    <location>
        <begin position="246"/>
        <end position="411"/>
    </location>
</feature>
<keyword evidence="11" id="KW-1185">Reference proteome</keyword>
<evidence type="ECO:0000256" key="7">
    <source>
        <dbReference type="ARBA" id="ARBA00047942"/>
    </source>
</evidence>
<organism evidence="10 11">
    <name type="scientific">Methylomusa anaerophila</name>
    <dbReference type="NCBI Taxonomy" id="1930071"/>
    <lineage>
        <taxon>Bacteria</taxon>
        <taxon>Bacillati</taxon>
        <taxon>Bacillota</taxon>
        <taxon>Negativicutes</taxon>
        <taxon>Selenomonadales</taxon>
        <taxon>Sporomusaceae</taxon>
        <taxon>Methylomusa</taxon>
    </lineage>
</organism>
<dbReference type="Pfam" id="PF07669">
    <property type="entry name" value="Eco57I"/>
    <property type="match status" value="1"/>
</dbReference>
<dbReference type="InterPro" id="IPR025931">
    <property type="entry name" value="TaqI_C"/>
</dbReference>
<evidence type="ECO:0000259" key="9">
    <source>
        <dbReference type="Pfam" id="PF12950"/>
    </source>
</evidence>
<dbReference type="Gene3D" id="3.40.50.150">
    <property type="entry name" value="Vaccinia Virus protein VP39"/>
    <property type="match status" value="1"/>
</dbReference>
<name>A0A348AFM4_9FIRM</name>
<protein>
    <recommendedName>
        <fullName evidence="1">site-specific DNA-methyltransferase (adenine-specific)</fullName>
        <ecNumber evidence="1">2.1.1.72</ecNumber>
    </recommendedName>
</protein>
<dbReference type="PANTHER" id="PTHR33841">
    <property type="entry name" value="DNA METHYLTRANSFERASE YEEA-RELATED"/>
    <property type="match status" value="1"/>
</dbReference>
<dbReference type="InterPro" id="IPR011639">
    <property type="entry name" value="MethylTrfase_TaqI-like_dom"/>
</dbReference>
<proteinExistence type="predicted"/>
<dbReference type="Proteomes" id="UP000276437">
    <property type="component" value="Chromosome"/>
</dbReference>
<dbReference type="OrthoDB" id="9814572at2"/>
<reference evidence="10 11" key="1">
    <citation type="journal article" date="2018" name="Int. J. Syst. Evol. Microbiol.">
        <title>Methylomusa anaerophila gen. nov., sp. nov., an anaerobic methanol-utilizing bacterium isolated from a microbial fuel cell.</title>
        <authorList>
            <person name="Amano N."/>
            <person name="Yamamuro A."/>
            <person name="Miyahara M."/>
            <person name="Kouzuma A."/>
            <person name="Abe T."/>
            <person name="Watanabe K."/>
        </authorList>
    </citation>
    <scope>NUCLEOTIDE SEQUENCE [LARGE SCALE GENOMIC DNA]</scope>
    <source>
        <strain evidence="10 11">MMFC1</strain>
    </source>
</reference>
<keyword evidence="4" id="KW-0949">S-adenosyl-L-methionine</keyword>
<dbReference type="KEGG" id="mana:MAMMFC1_00512"/>
<dbReference type="GO" id="GO:0009007">
    <property type="term" value="F:site-specific DNA-methyltransferase (adenine-specific) activity"/>
    <property type="evidence" value="ECO:0007669"/>
    <property type="project" value="UniProtKB-EC"/>
</dbReference>
<dbReference type="InterPro" id="IPR050953">
    <property type="entry name" value="N4_N6_ade-DNA_methylase"/>
</dbReference>
<keyword evidence="6" id="KW-0238">DNA-binding</keyword>
<keyword evidence="2 10" id="KW-0489">Methyltransferase</keyword>
<dbReference type="REBASE" id="273305">
    <property type="entry name" value="M.ManMMFC1ORF512P"/>
</dbReference>
<evidence type="ECO:0000256" key="5">
    <source>
        <dbReference type="ARBA" id="ARBA00022747"/>
    </source>
</evidence>
<dbReference type="PROSITE" id="PS00092">
    <property type="entry name" value="N6_MTASE"/>
    <property type="match status" value="1"/>
</dbReference>